<dbReference type="InterPro" id="IPR036749">
    <property type="entry name" value="Expansin_CBD_sf"/>
</dbReference>
<dbReference type="Pfam" id="PF03330">
    <property type="entry name" value="DPBB_1"/>
    <property type="match status" value="1"/>
</dbReference>
<evidence type="ECO:0000256" key="3">
    <source>
        <dbReference type="RuleBase" id="RU003460"/>
    </source>
</evidence>
<organism evidence="7 8">
    <name type="scientific">Ceratodon purpureus</name>
    <name type="common">Fire moss</name>
    <name type="synonym">Dicranum purpureum</name>
    <dbReference type="NCBI Taxonomy" id="3225"/>
    <lineage>
        <taxon>Eukaryota</taxon>
        <taxon>Viridiplantae</taxon>
        <taxon>Streptophyta</taxon>
        <taxon>Embryophyta</taxon>
        <taxon>Bryophyta</taxon>
        <taxon>Bryophytina</taxon>
        <taxon>Bryopsida</taxon>
        <taxon>Dicranidae</taxon>
        <taxon>Pseudoditrichales</taxon>
        <taxon>Ditrichaceae</taxon>
        <taxon>Ceratodon</taxon>
    </lineage>
</organism>
<dbReference type="PANTHER" id="PTHR31692">
    <property type="entry name" value="EXPANSIN-B3"/>
    <property type="match status" value="1"/>
</dbReference>
<evidence type="ECO:0000259" key="6">
    <source>
        <dbReference type="PROSITE" id="PS50843"/>
    </source>
</evidence>
<dbReference type="GO" id="GO:0005576">
    <property type="term" value="C:extracellular region"/>
    <property type="evidence" value="ECO:0007669"/>
    <property type="project" value="UniProtKB-SubCell"/>
</dbReference>
<dbReference type="InterPro" id="IPR005795">
    <property type="entry name" value="LolPI"/>
</dbReference>
<dbReference type="PRINTS" id="PR01225">
    <property type="entry name" value="EXPANSNFAMLY"/>
</dbReference>
<dbReference type="Gene3D" id="2.60.40.760">
    <property type="entry name" value="Expansin, cellulose-binding-like domain"/>
    <property type="match status" value="1"/>
</dbReference>
<evidence type="ECO:0000256" key="4">
    <source>
        <dbReference type="SAM" id="SignalP"/>
    </source>
</evidence>
<sequence>MAPLQVALLFLGLVVLPAALATDGTTFSMSENGYNVDWMAGHATWYGDPYGEGSSGGACGYTQLTGTPIGSKIAAGNNPIFQGGKGCGQCYEVKCNYPSCNPEPTRIVITDLCPGGTYCSTGNPAFDFSGAAITAMALPGRDGELKKIGLYDIQYKRVPCEYQNQNIAFKVDFGASAYWLSFTVKYLGGPGDIESVEIRQVGSNGSFQPCQHSWGANWMLINYTGQPFDGPYDVKITAKLNGHSVIAYRAIPKWFQPGALYNSNVQFKY</sequence>
<name>A0A8T0GF91_CERPU</name>
<keyword evidence="2" id="KW-0964">Secreted</keyword>
<dbReference type="InterPro" id="IPR009009">
    <property type="entry name" value="RlpA-like_DPBB"/>
</dbReference>
<gene>
    <name evidence="7" type="ORF">KC19_11G080800</name>
</gene>
<comment type="subcellular location">
    <subcellularLocation>
        <location evidence="1">Secreted</location>
    </subcellularLocation>
</comment>
<evidence type="ECO:0000313" key="8">
    <source>
        <dbReference type="Proteomes" id="UP000822688"/>
    </source>
</evidence>
<dbReference type="Pfam" id="PF01357">
    <property type="entry name" value="Expansin_C"/>
    <property type="match status" value="1"/>
</dbReference>
<dbReference type="InterPro" id="IPR036908">
    <property type="entry name" value="RlpA-like_sf"/>
</dbReference>
<evidence type="ECO:0000259" key="5">
    <source>
        <dbReference type="PROSITE" id="PS50842"/>
    </source>
</evidence>
<evidence type="ECO:0000256" key="2">
    <source>
        <dbReference type="ARBA" id="ARBA00022525"/>
    </source>
</evidence>
<dbReference type="CDD" id="cd22275">
    <property type="entry name" value="DPBB_EXPB_N"/>
    <property type="match status" value="1"/>
</dbReference>
<evidence type="ECO:0000313" key="7">
    <source>
        <dbReference type="EMBL" id="KAG0556809.1"/>
    </source>
</evidence>
<dbReference type="PROSITE" id="PS50842">
    <property type="entry name" value="EXPANSIN_EG45"/>
    <property type="match status" value="1"/>
</dbReference>
<keyword evidence="8" id="KW-1185">Reference proteome</keyword>
<dbReference type="AlphaFoldDB" id="A0A8T0GF91"/>
<dbReference type="PANTHER" id="PTHR31692:SF5">
    <property type="entry name" value="EXPANSIN-B3"/>
    <property type="match status" value="1"/>
</dbReference>
<dbReference type="EMBL" id="CM026432">
    <property type="protein sequence ID" value="KAG0556809.1"/>
    <property type="molecule type" value="Genomic_DNA"/>
</dbReference>
<protein>
    <submittedName>
        <fullName evidence="7">Uncharacterized protein</fullName>
    </submittedName>
</protein>
<dbReference type="InterPro" id="IPR007117">
    <property type="entry name" value="Expansin_CBD"/>
</dbReference>
<dbReference type="InterPro" id="IPR007118">
    <property type="entry name" value="Expan_Lol_pI"/>
</dbReference>
<reference evidence="7 8" key="1">
    <citation type="submission" date="2020-06" db="EMBL/GenBank/DDBJ databases">
        <title>WGS assembly of Ceratodon purpureus strain R40.</title>
        <authorList>
            <person name="Carey S.B."/>
            <person name="Jenkins J."/>
            <person name="Shu S."/>
            <person name="Lovell J.T."/>
            <person name="Sreedasyam A."/>
            <person name="Maumus F."/>
            <person name="Tiley G.P."/>
            <person name="Fernandez-Pozo N."/>
            <person name="Barry K."/>
            <person name="Chen C."/>
            <person name="Wang M."/>
            <person name="Lipzen A."/>
            <person name="Daum C."/>
            <person name="Saski C.A."/>
            <person name="Payton A.C."/>
            <person name="Mcbreen J.C."/>
            <person name="Conrad R.E."/>
            <person name="Kollar L.M."/>
            <person name="Olsson S."/>
            <person name="Huttunen S."/>
            <person name="Landis J.B."/>
            <person name="Wickett N.J."/>
            <person name="Johnson M.G."/>
            <person name="Rensing S.A."/>
            <person name="Grimwood J."/>
            <person name="Schmutz J."/>
            <person name="Mcdaniel S.F."/>
        </authorList>
    </citation>
    <scope>NUCLEOTIDE SEQUENCE [LARGE SCALE GENOMIC DNA]</scope>
    <source>
        <strain evidence="7 8">R40</strain>
    </source>
</reference>
<feature type="chain" id="PRO_5035865981" evidence="4">
    <location>
        <begin position="22"/>
        <end position="269"/>
    </location>
</feature>
<accession>A0A8T0GF91</accession>
<comment type="caution">
    <text evidence="7">The sequence shown here is derived from an EMBL/GenBank/DDBJ whole genome shotgun (WGS) entry which is preliminary data.</text>
</comment>
<dbReference type="Gene3D" id="2.40.40.10">
    <property type="entry name" value="RlpA-like domain"/>
    <property type="match status" value="1"/>
</dbReference>
<dbReference type="SMART" id="SM00837">
    <property type="entry name" value="DPBB_1"/>
    <property type="match status" value="1"/>
</dbReference>
<dbReference type="SUPFAM" id="SSF50685">
    <property type="entry name" value="Barwin-like endoglucanases"/>
    <property type="match status" value="1"/>
</dbReference>
<feature type="signal peptide" evidence="4">
    <location>
        <begin position="1"/>
        <end position="21"/>
    </location>
</feature>
<dbReference type="PRINTS" id="PR00829">
    <property type="entry name" value="LOLP1ALLERGN"/>
</dbReference>
<keyword evidence="4" id="KW-0732">Signal</keyword>
<dbReference type="InterPro" id="IPR007112">
    <property type="entry name" value="Expansin/allergen_DPBB_dom"/>
</dbReference>
<comment type="similarity">
    <text evidence="3">Belongs to the expansin family.</text>
</comment>
<evidence type="ECO:0000256" key="1">
    <source>
        <dbReference type="ARBA" id="ARBA00004613"/>
    </source>
</evidence>
<dbReference type="SUPFAM" id="SSF49590">
    <property type="entry name" value="PHL pollen allergen"/>
    <property type="match status" value="1"/>
</dbReference>
<dbReference type="PROSITE" id="PS50843">
    <property type="entry name" value="EXPANSIN_CBD"/>
    <property type="match status" value="1"/>
</dbReference>
<proteinExistence type="inferred from homology"/>
<feature type="domain" description="Expansin-like CBD" evidence="6">
    <location>
        <begin position="178"/>
        <end position="263"/>
    </location>
</feature>
<feature type="domain" description="Expansin-like EG45" evidence="5">
    <location>
        <begin position="56"/>
        <end position="165"/>
    </location>
</feature>
<dbReference type="Proteomes" id="UP000822688">
    <property type="component" value="Chromosome 11"/>
</dbReference>